<sequence length="116" mass="13611">MENCHFTEWERVFVATQQDEIAGYCTVSKKDCIPNVAYSPYISFVFVGENHRGRRLSERMIDCACRYLGGLGFETVYLVSGEKGLYEKYGFVRIDERKSFEGHREQIFQKTLDWTE</sequence>
<name>A0A9X8UIF1_9FIRM</name>
<protein>
    <submittedName>
        <fullName evidence="2">Acetyltransferase (GNAT) family protein</fullName>
    </submittedName>
</protein>
<proteinExistence type="predicted"/>
<dbReference type="SUPFAM" id="SSF55729">
    <property type="entry name" value="Acyl-CoA N-acyltransferases (Nat)"/>
    <property type="match status" value="1"/>
</dbReference>
<dbReference type="Proteomes" id="UP000294682">
    <property type="component" value="Unassembled WGS sequence"/>
</dbReference>
<evidence type="ECO:0000313" key="2">
    <source>
        <dbReference type="EMBL" id="TCL42780.1"/>
    </source>
</evidence>
<dbReference type="InterPro" id="IPR016181">
    <property type="entry name" value="Acyl_CoA_acyltransferase"/>
</dbReference>
<keyword evidence="3" id="KW-1185">Reference proteome</keyword>
<dbReference type="PROSITE" id="PS51186">
    <property type="entry name" value="GNAT"/>
    <property type="match status" value="1"/>
</dbReference>
<dbReference type="InterPro" id="IPR000182">
    <property type="entry name" value="GNAT_dom"/>
</dbReference>
<dbReference type="Pfam" id="PF13508">
    <property type="entry name" value="Acetyltransf_7"/>
    <property type="match status" value="1"/>
</dbReference>
<gene>
    <name evidence="2" type="ORF">EDD78_10891</name>
</gene>
<dbReference type="EMBL" id="SLUK01000008">
    <property type="protein sequence ID" value="TCL42780.1"/>
    <property type="molecule type" value="Genomic_DNA"/>
</dbReference>
<evidence type="ECO:0000259" key="1">
    <source>
        <dbReference type="PROSITE" id="PS51186"/>
    </source>
</evidence>
<accession>A0A9X8UIF1</accession>
<evidence type="ECO:0000313" key="3">
    <source>
        <dbReference type="Proteomes" id="UP000294682"/>
    </source>
</evidence>
<feature type="domain" description="N-acetyltransferase" evidence="1">
    <location>
        <begin position="1"/>
        <end position="113"/>
    </location>
</feature>
<organism evidence="2 3">
    <name type="scientific">Harryflintia acetispora</name>
    <dbReference type="NCBI Taxonomy" id="1849041"/>
    <lineage>
        <taxon>Bacteria</taxon>
        <taxon>Bacillati</taxon>
        <taxon>Bacillota</taxon>
        <taxon>Clostridia</taxon>
        <taxon>Eubacteriales</taxon>
        <taxon>Oscillospiraceae</taxon>
        <taxon>Harryflintia</taxon>
    </lineage>
</organism>
<comment type="caution">
    <text evidence="2">The sequence shown here is derived from an EMBL/GenBank/DDBJ whole genome shotgun (WGS) entry which is preliminary data.</text>
</comment>
<dbReference type="CDD" id="cd04301">
    <property type="entry name" value="NAT_SF"/>
    <property type="match status" value="1"/>
</dbReference>
<dbReference type="GO" id="GO:0016747">
    <property type="term" value="F:acyltransferase activity, transferring groups other than amino-acyl groups"/>
    <property type="evidence" value="ECO:0007669"/>
    <property type="project" value="InterPro"/>
</dbReference>
<dbReference type="Gene3D" id="3.40.630.30">
    <property type="match status" value="1"/>
</dbReference>
<reference evidence="2 3" key="1">
    <citation type="submission" date="2019-03" db="EMBL/GenBank/DDBJ databases">
        <title>Genomic Encyclopedia of Type Strains, Phase IV (KMG-IV): sequencing the most valuable type-strain genomes for metagenomic binning, comparative biology and taxonomic classification.</title>
        <authorList>
            <person name="Goeker M."/>
        </authorList>
    </citation>
    <scope>NUCLEOTIDE SEQUENCE [LARGE SCALE GENOMIC DNA]</scope>
    <source>
        <strain evidence="2 3">DSM 100433</strain>
    </source>
</reference>
<dbReference type="AlphaFoldDB" id="A0A9X8UIF1"/>